<dbReference type="GO" id="GO:0030672">
    <property type="term" value="C:synaptic vesicle membrane"/>
    <property type="evidence" value="ECO:0007669"/>
    <property type="project" value="TreeGrafter"/>
</dbReference>
<dbReference type="Proteomes" id="UP000472267">
    <property type="component" value="Chromosome 20"/>
</dbReference>
<evidence type="ECO:0000256" key="2">
    <source>
        <dbReference type="ARBA" id="ARBA00006476"/>
    </source>
</evidence>
<comment type="subcellular location">
    <subcellularLocation>
        <location evidence="1">Membrane</location>
        <topology evidence="1">Multi-pass membrane protein</topology>
    </subcellularLocation>
</comment>
<keyword evidence="4 9" id="KW-1133">Transmembrane helix</keyword>
<feature type="transmembrane region" description="Helical" evidence="9">
    <location>
        <begin position="17"/>
        <end position="36"/>
    </location>
</feature>
<feature type="compositionally biased region" description="Polar residues" evidence="8">
    <location>
        <begin position="276"/>
        <end position="288"/>
    </location>
</feature>
<feature type="region of interest" description="Disordered" evidence="8">
    <location>
        <begin position="233"/>
        <end position="288"/>
    </location>
</feature>
<dbReference type="InterPro" id="IPR001285">
    <property type="entry name" value="Synaptophysin/porin"/>
</dbReference>
<dbReference type="PANTHER" id="PTHR10306">
    <property type="entry name" value="SYNAPTOPHYSIN"/>
    <property type="match status" value="1"/>
</dbReference>
<dbReference type="Ensembl" id="ENSSFAT00005054854.1">
    <property type="protein sequence ID" value="ENSSFAP00005053181.1"/>
    <property type="gene ID" value="ENSSFAG00005025385.1"/>
</dbReference>
<gene>
    <name evidence="11" type="primary">sypb</name>
</gene>
<organism evidence="11 12">
    <name type="scientific">Salarias fasciatus</name>
    <name type="common">Jewelled blenny</name>
    <name type="synonym">Blennius fasciatus</name>
    <dbReference type="NCBI Taxonomy" id="181472"/>
    <lineage>
        <taxon>Eukaryota</taxon>
        <taxon>Metazoa</taxon>
        <taxon>Chordata</taxon>
        <taxon>Craniata</taxon>
        <taxon>Vertebrata</taxon>
        <taxon>Euteleostomi</taxon>
        <taxon>Actinopterygii</taxon>
        <taxon>Neopterygii</taxon>
        <taxon>Teleostei</taxon>
        <taxon>Neoteleostei</taxon>
        <taxon>Acanthomorphata</taxon>
        <taxon>Ovalentaria</taxon>
        <taxon>Blenniimorphae</taxon>
        <taxon>Blenniiformes</taxon>
        <taxon>Blennioidei</taxon>
        <taxon>Blenniidae</taxon>
        <taxon>Salariinae</taxon>
        <taxon>Salarias</taxon>
    </lineage>
</organism>
<dbReference type="AlphaFoldDB" id="A0A672JG50"/>
<protein>
    <submittedName>
        <fullName evidence="11">Synaptophysin b</fullName>
    </submittedName>
</protein>
<reference evidence="11" key="3">
    <citation type="submission" date="2025-09" db="UniProtKB">
        <authorList>
            <consortium name="Ensembl"/>
        </authorList>
    </citation>
    <scope>IDENTIFICATION</scope>
</reference>
<evidence type="ECO:0000256" key="5">
    <source>
        <dbReference type="ARBA" id="ARBA00023136"/>
    </source>
</evidence>
<keyword evidence="6" id="KW-0325">Glycoprotein</keyword>
<evidence type="ECO:0000259" key="10">
    <source>
        <dbReference type="PROSITE" id="PS51225"/>
    </source>
</evidence>
<evidence type="ECO:0000256" key="9">
    <source>
        <dbReference type="SAM" id="Phobius"/>
    </source>
</evidence>
<evidence type="ECO:0000256" key="8">
    <source>
        <dbReference type="SAM" id="MobiDB-lite"/>
    </source>
</evidence>
<dbReference type="InterPro" id="IPR008253">
    <property type="entry name" value="Marvel"/>
</dbReference>
<evidence type="ECO:0000256" key="1">
    <source>
        <dbReference type="ARBA" id="ARBA00004141"/>
    </source>
</evidence>
<name>A0A672JG50_SALFA</name>
<proteinExistence type="inferred from homology"/>
<reference evidence="11" key="2">
    <citation type="submission" date="2025-08" db="UniProtKB">
        <authorList>
            <consortium name="Ensembl"/>
        </authorList>
    </citation>
    <scope>IDENTIFICATION</scope>
</reference>
<dbReference type="PANTHER" id="PTHR10306:SF32">
    <property type="entry name" value="SYNAPTOPHYSIN B"/>
    <property type="match status" value="1"/>
</dbReference>
<comment type="similarity">
    <text evidence="2">Belongs to the synaptophysin/synaptobrevin family.</text>
</comment>
<evidence type="ECO:0000256" key="6">
    <source>
        <dbReference type="ARBA" id="ARBA00023180"/>
    </source>
</evidence>
<evidence type="ECO:0000313" key="11">
    <source>
        <dbReference type="Ensembl" id="ENSSFAP00005053181.1"/>
    </source>
</evidence>
<feature type="transmembrane region" description="Helical" evidence="9">
    <location>
        <begin position="195"/>
        <end position="213"/>
    </location>
</feature>
<keyword evidence="5 7" id="KW-0472">Membrane</keyword>
<dbReference type="PROSITE" id="PS51225">
    <property type="entry name" value="MARVEL"/>
    <property type="match status" value="1"/>
</dbReference>
<dbReference type="Pfam" id="PF01284">
    <property type="entry name" value="MARVEL"/>
    <property type="match status" value="1"/>
</dbReference>
<feature type="transmembrane region" description="Helical" evidence="9">
    <location>
        <begin position="133"/>
        <end position="153"/>
    </location>
</feature>
<reference evidence="11" key="1">
    <citation type="submission" date="2019-06" db="EMBL/GenBank/DDBJ databases">
        <authorList>
            <consortium name="Wellcome Sanger Institute Data Sharing"/>
        </authorList>
    </citation>
    <scope>NUCLEOTIDE SEQUENCE [LARGE SCALE GENOMIC DNA]</scope>
</reference>
<sequence length="288" mass="32183">PSFPFSINVFPLKKGSLNFACFFFSSSLQIFAIFAFSTCGSYSGMFKLSVECKNREESNLAIEVQFDYPFRLHQVYFDAPTCKGENEERLFLVGDYSSSAEFFVTIGVFSFLYSMAALSVYYKDITCWPKPDFVVTAVFAFMWLVSSCAWAKGLSDVKTATDPERVITLISACDEPENRCREVYDPKVSGLNTSVAFGFINLILWVGNLWFVFKETGWMAAFAGTYVPSQEKQPAPDSFGQGGYGQQDPYAGSQGGYQPEYGQQGGYNEDGGYSQGYEQQPTSYSNQM</sequence>
<evidence type="ECO:0000256" key="7">
    <source>
        <dbReference type="PROSITE-ProRule" id="PRU00581"/>
    </source>
</evidence>
<accession>A0A672JG50</accession>
<evidence type="ECO:0000256" key="4">
    <source>
        <dbReference type="ARBA" id="ARBA00022989"/>
    </source>
</evidence>
<feature type="transmembrane region" description="Helical" evidence="9">
    <location>
        <begin position="102"/>
        <end position="121"/>
    </location>
</feature>
<dbReference type="PRINTS" id="PR00220">
    <property type="entry name" value="SYNAPTOPHYSN"/>
</dbReference>
<evidence type="ECO:0000313" key="12">
    <source>
        <dbReference type="Proteomes" id="UP000472267"/>
    </source>
</evidence>
<feature type="domain" description="MARVEL" evidence="10">
    <location>
        <begin position="16"/>
        <end position="217"/>
    </location>
</feature>
<evidence type="ECO:0000256" key="3">
    <source>
        <dbReference type="ARBA" id="ARBA00022692"/>
    </source>
</evidence>
<keyword evidence="12" id="KW-1185">Reference proteome</keyword>
<dbReference type="GO" id="GO:0048786">
    <property type="term" value="C:presynaptic active zone"/>
    <property type="evidence" value="ECO:0007669"/>
    <property type="project" value="TreeGrafter"/>
</dbReference>
<keyword evidence="3 7" id="KW-0812">Transmembrane</keyword>